<dbReference type="RefSeq" id="WP_126476343.1">
    <property type="nucleotide sequence ID" value="NZ_RXWV01000003.1"/>
</dbReference>
<evidence type="ECO:0000313" key="1">
    <source>
        <dbReference type="EMBL" id="RTX75373.1"/>
    </source>
</evidence>
<protein>
    <submittedName>
        <fullName evidence="1">Uncharacterized protein</fullName>
    </submittedName>
</protein>
<accession>A0AAJ4SK75</accession>
<gene>
    <name evidence="1" type="ORF">CD117_00475</name>
</gene>
<evidence type="ECO:0000313" key="2">
    <source>
        <dbReference type="Proteomes" id="UP000274792"/>
    </source>
</evidence>
<name>A0AAJ4SK75_MAMSC</name>
<comment type="caution">
    <text evidence="1">The sequence shown here is derived from an EMBL/GenBank/DDBJ whole genome shotgun (WGS) entry which is preliminary data.</text>
</comment>
<dbReference type="Proteomes" id="UP000274792">
    <property type="component" value="Unassembled WGS sequence"/>
</dbReference>
<organism evidence="1 2">
    <name type="scientific">Mammaliicoccus sciuri</name>
    <name type="common">Staphylococcus sciuri</name>
    <dbReference type="NCBI Taxonomy" id="1296"/>
    <lineage>
        <taxon>Bacteria</taxon>
        <taxon>Bacillati</taxon>
        <taxon>Bacillota</taxon>
        <taxon>Bacilli</taxon>
        <taxon>Bacillales</taxon>
        <taxon>Staphylococcaceae</taxon>
        <taxon>Mammaliicoccus</taxon>
    </lineage>
</organism>
<proteinExistence type="predicted"/>
<sequence>MGKTRGLKRKFNEAFSDYKTRLTHYDGYAALYVPQITYKENRINGYKVSKFLVENTIENMPNEAYYLYVFDENNALNNHVIIADEKETLDLGLFKDSNGKKPEYIKNLEENYKLKFDRYLATWEMDKIEYFNLDSEDKEGILYTEIQDQKVIAVTNILWISDTIVNKSILSSK</sequence>
<reference evidence="1 2" key="1">
    <citation type="submission" date="2018-10" db="EMBL/GenBank/DDBJ databases">
        <title>A collection Staphylococci species genome sequencing.</title>
        <authorList>
            <person name="Cole K."/>
        </authorList>
    </citation>
    <scope>NUCLEOTIDE SEQUENCE [LARGE SCALE GENOMIC DNA]</scope>
    <source>
        <strain evidence="2">NCTC 12218</strain>
    </source>
</reference>
<dbReference type="AlphaFoldDB" id="A0AAJ4SK75"/>
<dbReference type="EMBL" id="RXWV01000003">
    <property type="protein sequence ID" value="RTX75373.1"/>
    <property type="molecule type" value="Genomic_DNA"/>
</dbReference>